<feature type="compositionally biased region" description="Gly residues" evidence="1">
    <location>
        <begin position="74"/>
        <end position="83"/>
    </location>
</feature>
<keyword evidence="2" id="KW-0472">Membrane</keyword>
<dbReference type="AlphaFoldDB" id="A0A848KBI4"/>
<comment type="caution">
    <text evidence="3">The sequence shown here is derived from an EMBL/GenBank/DDBJ whole genome shotgun (WGS) entry which is preliminary data.</text>
</comment>
<accession>A0A848KBI4</accession>
<evidence type="ECO:0000313" key="3">
    <source>
        <dbReference type="EMBL" id="NMN94534.1"/>
    </source>
</evidence>
<evidence type="ECO:0000313" key="4">
    <source>
        <dbReference type="Proteomes" id="UP000535543"/>
    </source>
</evidence>
<feature type="region of interest" description="Disordered" evidence="1">
    <location>
        <begin position="62"/>
        <end position="83"/>
    </location>
</feature>
<dbReference type="EMBL" id="VCQU01000002">
    <property type="protein sequence ID" value="NMN94534.1"/>
    <property type="molecule type" value="Genomic_DNA"/>
</dbReference>
<gene>
    <name evidence="3" type="ORF">FGL95_05710</name>
</gene>
<sequence>MNILETHLLFVGIPVVVIGSIGALAMRSSAIPGKHPSHYSLGNPWTHEPILWTAVDEVTTKGHHGAHDEAHGNLIGGRASGKW</sequence>
<proteinExistence type="predicted"/>
<keyword evidence="2" id="KW-1133">Transmembrane helix</keyword>
<organism evidence="3 4">
    <name type="scientific">Antrihabitans stalactiti</name>
    <dbReference type="NCBI Taxonomy" id="2584121"/>
    <lineage>
        <taxon>Bacteria</taxon>
        <taxon>Bacillati</taxon>
        <taxon>Actinomycetota</taxon>
        <taxon>Actinomycetes</taxon>
        <taxon>Mycobacteriales</taxon>
        <taxon>Nocardiaceae</taxon>
        <taxon>Antrihabitans</taxon>
    </lineage>
</organism>
<name>A0A848KBI4_9NOCA</name>
<evidence type="ECO:0000256" key="2">
    <source>
        <dbReference type="SAM" id="Phobius"/>
    </source>
</evidence>
<evidence type="ECO:0000256" key="1">
    <source>
        <dbReference type="SAM" id="MobiDB-lite"/>
    </source>
</evidence>
<keyword evidence="2" id="KW-0812">Transmembrane</keyword>
<dbReference type="RefSeq" id="WP_169585292.1">
    <property type="nucleotide sequence ID" value="NZ_VCQU01000002.1"/>
</dbReference>
<keyword evidence="4" id="KW-1185">Reference proteome</keyword>
<protein>
    <submittedName>
        <fullName evidence="3">Uncharacterized protein</fullName>
    </submittedName>
</protein>
<dbReference type="Proteomes" id="UP000535543">
    <property type="component" value="Unassembled WGS sequence"/>
</dbReference>
<reference evidence="3 4" key="2">
    <citation type="submission" date="2020-06" db="EMBL/GenBank/DDBJ databases">
        <title>Antribacter stalactiti gen. nov., sp. nov., a new member of the family Nacardiaceae isolated from a cave.</title>
        <authorList>
            <person name="Kim I.S."/>
        </authorList>
    </citation>
    <scope>NUCLEOTIDE SEQUENCE [LARGE SCALE GENOMIC DNA]</scope>
    <source>
        <strain evidence="3 4">YC2-7</strain>
    </source>
</reference>
<feature type="transmembrane region" description="Helical" evidence="2">
    <location>
        <begin position="6"/>
        <end position="26"/>
    </location>
</feature>
<reference evidence="3 4" key="1">
    <citation type="submission" date="2019-05" db="EMBL/GenBank/DDBJ databases">
        <authorList>
            <person name="Lee S.D."/>
        </authorList>
    </citation>
    <scope>NUCLEOTIDE SEQUENCE [LARGE SCALE GENOMIC DNA]</scope>
    <source>
        <strain evidence="3 4">YC2-7</strain>
    </source>
</reference>